<evidence type="ECO:0000313" key="2">
    <source>
        <dbReference type="EMBL" id="GAA2696808.1"/>
    </source>
</evidence>
<proteinExistence type="predicted"/>
<comment type="caution">
    <text evidence="2">The sequence shown here is derived from an EMBL/GenBank/DDBJ whole genome shotgun (WGS) entry which is preliminary data.</text>
</comment>
<accession>A0ABP6FTZ2</accession>
<protein>
    <recommendedName>
        <fullName evidence="1">GTPase HflX N-terminal domain-containing protein</fullName>
    </recommendedName>
</protein>
<feature type="domain" description="GTPase HflX N-terminal" evidence="1">
    <location>
        <begin position="25"/>
        <end position="115"/>
    </location>
</feature>
<dbReference type="Pfam" id="PF13167">
    <property type="entry name" value="GTP-bdg_N"/>
    <property type="match status" value="1"/>
</dbReference>
<gene>
    <name evidence="2" type="ORF">GCM10010412_091230</name>
</gene>
<keyword evidence="3" id="KW-1185">Reference proteome</keyword>
<dbReference type="Proteomes" id="UP001501666">
    <property type="component" value="Unassembled WGS sequence"/>
</dbReference>
<evidence type="ECO:0000259" key="1">
    <source>
        <dbReference type="Pfam" id="PF13167"/>
    </source>
</evidence>
<dbReference type="EMBL" id="BAAATE010000045">
    <property type="protein sequence ID" value="GAA2696808.1"/>
    <property type="molecule type" value="Genomic_DNA"/>
</dbReference>
<dbReference type="InterPro" id="IPR025121">
    <property type="entry name" value="GTPase_HflX_N"/>
</dbReference>
<name>A0ABP6FTZ2_9ACTN</name>
<sequence>MTLSGGDVLLVGFFSARQRRHAILMAELAEAVTALGARVVGCVVQRRGVSDGGVKAMDRPYSSRTLVSAGKAREIALAREESGADAVVFLPPLTDQQRDVLAELVGCPVISSTDLRA</sequence>
<reference evidence="3" key="1">
    <citation type="journal article" date="2019" name="Int. J. Syst. Evol. Microbiol.">
        <title>The Global Catalogue of Microorganisms (GCM) 10K type strain sequencing project: providing services to taxonomists for standard genome sequencing and annotation.</title>
        <authorList>
            <consortium name="The Broad Institute Genomics Platform"/>
            <consortium name="The Broad Institute Genome Sequencing Center for Infectious Disease"/>
            <person name="Wu L."/>
            <person name="Ma J."/>
        </authorList>
    </citation>
    <scope>NUCLEOTIDE SEQUENCE [LARGE SCALE GENOMIC DNA]</scope>
    <source>
        <strain evidence="3">JCM 6835</strain>
    </source>
</reference>
<organism evidence="2 3">
    <name type="scientific">Nonomuraea recticatena</name>
    <dbReference type="NCBI Taxonomy" id="46178"/>
    <lineage>
        <taxon>Bacteria</taxon>
        <taxon>Bacillati</taxon>
        <taxon>Actinomycetota</taxon>
        <taxon>Actinomycetes</taxon>
        <taxon>Streptosporangiales</taxon>
        <taxon>Streptosporangiaceae</taxon>
        <taxon>Nonomuraea</taxon>
    </lineage>
</organism>
<evidence type="ECO:0000313" key="3">
    <source>
        <dbReference type="Proteomes" id="UP001501666"/>
    </source>
</evidence>